<feature type="transmembrane region" description="Helical" evidence="1">
    <location>
        <begin position="75"/>
        <end position="95"/>
    </location>
</feature>
<evidence type="ECO:0000256" key="1">
    <source>
        <dbReference type="SAM" id="Phobius"/>
    </source>
</evidence>
<dbReference type="Proteomes" id="UP000004827">
    <property type="component" value="Unassembled WGS sequence"/>
</dbReference>
<evidence type="ECO:0008006" key="4">
    <source>
        <dbReference type="Google" id="ProtNLM"/>
    </source>
</evidence>
<gene>
    <name evidence="2" type="ORF">VMB_27650</name>
</gene>
<feature type="transmembrane region" description="Helical" evidence="1">
    <location>
        <begin position="164"/>
        <end position="184"/>
    </location>
</feature>
<reference evidence="2 3" key="1">
    <citation type="journal article" date="2009" name="BMC Evol. Biol.">
        <title>Genomic taxonomy of Vibrios.</title>
        <authorList>
            <person name="Thompson C.C."/>
            <person name="Vicente A.C."/>
            <person name="Souza R.C."/>
            <person name="Vasconcelos A.T."/>
            <person name="Vesth T."/>
            <person name="Alves N.Jr."/>
            <person name="Ussery D.W."/>
            <person name="Iida T."/>
            <person name="Thompson F.L."/>
        </authorList>
    </citation>
    <scope>NUCLEOTIDE SEQUENCE [LARGE SCALE GENOMIC DNA]</scope>
    <source>
        <strain evidence="2 3">VM603</strain>
    </source>
</reference>
<sequence length="190" mass="22479">MYWRHLRVNELSEKIIDRTEEMFLDTINMGIEIVKDRLSYITWLTAISTAAVTFSISELSSLNDLDIPKIGGFELHVVCLLFMFLSIVLGVIAKYQGHQTLYYNRMLIAMAKMQRYPFYRKVMEEDPVTFSRKFHNCEYLGDERHKQFKSFQRKTKRWYSEAKLLYVQAASLVIGYAGVTFVLLELWKYI</sequence>
<dbReference type="EMBL" id="ACYU01000138">
    <property type="protein sequence ID" value="EEW06003.1"/>
    <property type="molecule type" value="Genomic_DNA"/>
</dbReference>
<organism evidence="2 3">
    <name type="scientific">Vibrio mimicus VM603</name>
    <dbReference type="NCBI Taxonomy" id="671074"/>
    <lineage>
        <taxon>Bacteria</taxon>
        <taxon>Pseudomonadati</taxon>
        <taxon>Pseudomonadota</taxon>
        <taxon>Gammaproteobacteria</taxon>
        <taxon>Vibrionales</taxon>
        <taxon>Vibrionaceae</taxon>
        <taxon>Vibrio</taxon>
    </lineage>
</organism>
<keyword evidence="1" id="KW-0812">Transmembrane</keyword>
<dbReference type="AlphaFoldDB" id="D2YGW8"/>
<keyword evidence="1" id="KW-1133">Transmembrane helix</keyword>
<protein>
    <recommendedName>
        <fullName evidence="4">SMODS and SLOG-associating 2TM effector domain-containing protein</fullName>
    </recommendedName>
</protein>
<name>D2YGW8_VIBMI</name>
<proteinExistence type="predicted"/>
<evidence type="ECO:0000313" key="3">
    <source>
        <dbReference type="Proteomes" id="UP000004827"/>
    </source>
</evidence>
<keyword evidence="1" id="KW-0472">Membrane</keyword>
<accession>D2YGW8</accession>
<comment type="caution">
    <text evidence="2">The sequence shown here is derived from an EMBL/GenBank/DDBJ whole genome shotgun (WGS) entry which is preliminary data.</text>
</comment>
<feature type="transmembrane region" description="Helical" evidence="1">
    <location>
        <begin position="38"/>
        <end position="55"/>
    </location>
</feature>
<evidence type="ECO:0000313" key="2">
    <source>
        <dbReference type="EMBL" id="EEW06003.1"/>
    </source>
</evidence>